<dbReference type="GO" id="GO:0051537">
    <property type="term" value="F:2 iron, 2 sulfur cluster binding"/>
    <property type="evidence" value="ECO:0007669"/>
    <property type="project" value="UniProtKB-KW"/>
</dbReference>
<evidence type="ECO:0000313" key="14">
    <source>
        <dbReference type="Proteomes" id="UP000006727"/>
    </source>
</evidence>
<dbReference type="InterPro" id="IPR006058">
    <property type="entry name" value="2Fe2S_fd_BS"/>
</dbReference>
<accession>A0A2K1KVH3</accession>
<dbReference type="Gene3D" id="3.10.20.30">
    <property type="match status" value="1"/>
</dbReference>
<dbReference type="Pfam" id="PF00111">
    <property type="entry name" value="Fer2"/>
    <property type="match status" value="1"/>
</dbReference>
<dbReference type="CDD" id="cd00207">
    <property type="entry name" value="fer2"/>
    <property type="match status" value="1"/>
</dbReference>
<evidence type="ECO:0000259" key="10">
    <source>
        <dbReference type="PROSITE" id="PS51085"/>
    </source>
</evidence>
<dbReference type="GO" id="GO:0009055">
    <property type="term" value="F:electron transfer activity"/>
    <property type="evidence" value="ECO:0007669"/>
    <property type="project" value="InterPro"/>
</dbReference>
<evidence type="ECO:0000256" key="8">
    <source>
        <dbReference type="ARBA" id="ARBA00023014"/>
    </source>
</evidence>
<evidence type="ECO:0000313" key="13">
    <source>
        <dbReference type="EnsemblPlants" id="PAC:32941360.CDS.1"/>
    </source>
</evidence>
<keyword evidence="9" id="KW-0150">Chloroplast</keyword>
<dbReference type="PaxDb" id="3218-PP1S47_183V6.1"/>
<feature type="domain" description="2Fe-2S ferredoxin-type" evidence="10">
    <location>
        <begin position="58"/>
        <end position="149"/>
    </location>
</feature>
<organism evidence="12">
    <name type="scientific">Physcomitrium patens</name>
    <name type="common">Spreading-leaved earth moss</name>
    <name type="synonym">Physcomitrella patens</name>
    <dbReference type="NCBI Taxonomy" id="3218"/>
    <lineage>
        <taxon>Eukaryota</taxon>
        <taxon>Viridiplantae</taxon>
        <taxon>Streptophyta</taxon>
        <taxon>Embryophyta</taxon>
        <taxon>Bryophyta</taxon>
        <taxon>Bryophytina</taxon>
        <taxon>Bryopsida</taxon>
        <taxon>Funariidae</taxon>
        <taxon>Funariales</taxon>
        <taxon>Funariaceae</taxon>
        <taxon>Physcomitrium</taxon>
    </lineage>
</organism>
<keyword evidence="7 9" id="KW-0408">Iron</keyword>
<dbReference type="InterPro" id="IPR012675">
    <property type="entry name" value="Beta-grasp_dom_sf"/>
</dbReference>
<dbReference type="EnsemblPlants" id="Pp3c3_22119V3.1">
    <property type="protein sequence ID" value="PAC:32943643.CDS.1"/>
    <property type="gene ID" value="Pp3c3_22119"/>
</dbReference>
<evidence type="ECO:0000256" key="6">
    <source>
        <dbReference type="ARBA" id="ARBA00022982"/>
    </source>
</evidence>
<evidence type="ECO:0000313" key="11">
    <source>
        <dbReference type="EMBL" id="PNR57794.1"/>
    </source>
</evidence>
<dbReference type="NCBIfam" id="TIGR02008">
    <property type="entry name" value="fdx_plant"/>
    <property type="match status" value="1"/>
</dbReference>
<protein>
    <recommendedName>
        <fullName evidence="9">Ferredoxin</fullName>
    </recommendedName>
</protein>
<comment type="function">
    <text evidence="9">Ferredoxins are iron-sulfur proteins that transfer electrons in a wide variety of metabolic reactions.</text>
</comment>
<keyword evidence="8 9" id="KW-0411">Iron-sulfur</keyword>
<dbReference type="PROSITE" id="PS51085">
    <property type="entry name" value="2FE2S_FER_2"/>
    <property type="match status" value="1"/>
</dbReference>
<evidence type="ECO:0000256" key="9">
    <source>
        <dbReference type="RuleBase" id="RU364001"/>
    </source>
</evidence>
<dbReference type="GO" id="GO:0009507">
    <property type="term" value="C:chloroplast"/>
    <property type="evidence" value="ECO:0007669"/>
    <property type="project" value="UniProtKB-SubCell"/>
</dbReference>
<evidence type="ECO:0000256" key="3">
    <source>
        <dbReference type="ARBA" id="ARBA00022448"/>
    </source>
</evidence>
<proteinExistence type="inferred from homology"/>
<dbReference type="Gramene" id="Pp3c3_22140V3.1">
    <property type="protein sequence ID" value="PAC:32941360.CDS.1"/>
    <property type="gene ID" value="Pp3c3_22140"/>
</dbReference>
<dbReference type="Proteomes" id="UP000006727">
    <property type="component" value="Chromosome 3"/>
</dbReference>
<dbReference type="GO" id="GO:0046872">
    <property type="term" value="F:metal ion binding"/>
    <property type="evidence" value="ECO:0007669"/>
    <property type="project" value="UniProtKB-KW"/>
</dbReference>
<dbReference type="RefSeq" id="XP_024370594.1">
    <property type="nucleotide sequence ID" value="XM_024514826.2"/>
</dbReference>
<reference evidence="12 14" key="2">
    <citation type="journal article" date="2018" name="Plant J.">
        <title>The Physcomitrella patens chromosome-scale assembly reveals moss genome structure and evolution.</title>
        <authorList>
            <person name="Lang D."/>
            <person name="Ullrich K.K."/>
            <person name="Murat F."/>
            <person name="Fuchs J."/>
            <person name="Jenkins J."/>
            <person name="Haas F.B."/>
            <person name="Piednoel M."/>
            <person name="Gundlach H."/>
            <person name="Van Bel M."/>
            <person name="Meyberg R."/>
            <person name="Vives C."/>
            <person name="Morata J."/>
            <person name="Symeonidi A."/>
            <person name="Hiss M."/>
            <person name="Muchero W."/>
            <person name="Kamisugi Y."/>
            <person name="Saleh O."/>
            <person name="Blanc G."/>
            <person name="Decker E.L."/>
            <person name="van Gessel N."/>
            <person name="Grimwood J."/>
            <person name="Hayes R.D."/>
            <person name="Graham S.W."/>
            <person name="Gunter L.E."/>
            <person name="McDaniel S.F."/>
            <person name="Hoernstein S.N.W."/>
            <person name="Larsson A."/>
            <person name="Li F.W."/>
            <person name="Perroud P.F."/>
            <person name="Phillips J."/>
            <person name="Ranjan P."/>
            <person name="Rokshar D.S."/>
            <person name="Rothfels C.J."/>
            <person name="Schneider L."/>
            <person name="Shu S."/>
            <person name="Stevenson D.W."/>
            <person name="Thummler F."/>
            <person name="Tillich M."/>
            <person name="Villarreal Aguilar J.C."/>
            <person name="Widiez T."/>
            <person name="Wong G.K."/>
            <person name="Wymore A."/>
            <person name="Zhang Y."/>
            <person name="Zimmer A.D."/>
            <person name="Quatrano R.S."/>
            <person name="Mayer K.F.X."/>
            <person name="Goodstein D."/>
            <person name="Casacuberta J.M."/>
            <person name="Vandepoele K."/>
            <person name="Reski R."/>
            <person name="Cuming A.C."/>
            <person name="Tuskan G.A."/>
            <person name="Maumus F."/>
            <person name="Salse J."/>
            <person name="Schmutz J."/>
            <person name="Rensing S.A."/>
        </authorList>
    </citation>
    <scope>NUCLEOTIDE SEQUENCE [LARGE SCALE GENOMIC DNA]</scope>
    <source>
        <strain evidence="13 14">cv. Gransden 2004</strain>
    </source>
</reference>
<dbReference type="InterPro" id="IPR010241">
    <property type="entry name" value="Fd_pln"/>
</dbReference>
<dbReference type="STRING" id="3218.A0A2K1KVH3"/>
<dbReference type="InterPro" id="IPR001041">
    <property type="entry name" value="2Fe-2S_ferredoxin-type"/>
</dbReference>
<comment type="cofactor">
    <cofactor evidence="9">
        <name>[2Fe-2S] cluster</name>
        <dbReference type="ChEBI" id="CHEBI:190135"/>
    </cofactor>
    <text evidence="9">Binds 1 [2Fe-2S] cluster.</text>
</comment>
<dbReference type="GO" id="GO:0022900">
    <property type="term" value="P:electron transport chain"/>
    <property type="evidence" value="ECO:0007669"/>
    <property type="project" value="InterPro"/>
</dbReference>
<reference evidence="13" key="3">
    <citation type="submission" date="2020-12" db="UniProtKB">
        <authorList>
            <consortium name="EnsemblPlants"/>
        </authorList>
    </citation>
    <scope>IDENTIFICATION</scope>
</reference>
<evidence type="ECO:0000256" key="7">
    <source>
        <dbReference type="ARBA" id="ARBA00023004"/>
    </source>
</evidence>
<dbReference type="Gramene" id="Pp3c3_22119V3.1">
    <property type="protein sequence ID" value="PAC:32943643.CDS.1"/>
    <property type="gene ID" value="Pp3c3_22119"/>
</dbReference>
<dbReference type="EnsemblPlants" id="Pp3c3_22140V3.1">
    <property type="protein sequence ID" value="PAC:32941360.CDS.1"/>
    <property type="gene ID" value="Pp3c3_22140"/>
</dbReference>
<evidence type="ECO:0000256" key="2">
    <source>
        <dbReference type="ARBA" id="ARBA00007874"/>
    </source>
</evidence>
<sequence length="152" mass="15711">MAAAVSRSVVPVGSAAVAAASPCSQASSRNHVSMGWSNASSRFAGLQASSRGSVKAGYTVTLKTKDAGDVTFEVDGSTYILDAAEEAGVDLPYSCRAGACSTCAGQIKEGTVDQSDGSFLDDEQMEKGFVLTCVAYPTSDLVIETHKEEDLQ</sequence>
<dbReference type="GeneID" id="112279979"/>
<dbReference type="EMBL" id="ABEU02000003">
    <property type="protein sequence ID" value="PNR57795.1"/>
    <property type="molecule type" value="Genomic_DNA"/>
</dbReference>
<keyword evidence="14" id="KW-1185">Reference proteome</keyword>
<name>A0A2K1KVH3_PHYPA</name>
<dbReference type="InterPro" id="IPR036010">
    <property type="entry name" value="2Fe-2S_ferredoxin-like_sf"/>
</dbReference>
<dbReference type="PROSITE" id="PS00197">
    <property type="entry name" value="2FE2S_FER_1"/>
    <property type="match status" value="1"/>
</dbReference>
<dbReference type="OrthoDB" id="1885901at2759"/>
<keyword evidence="3 9" id="KW-0813">Transport</keyword>
<keyword evidence="9" id="KW-0934">Plastid</keyword>
<reference evidence="12 14" key="1">
    <citation type="journal article" date="2008" name="Science">
        <title>The Physcomitrella genome reveals evolutionary insights into the conquest of land by plants.</title>
        <authorList>
            <person name="Rensing S."/>
            <person name="Lang D."/>
            <person name="Zimmer A."/>
            <person name="Terry A."/>
            <person name="Salamov A."/>
            <person name="Shapiro H."/>
            <person name="Nishiyama T."/>
            <person name="Perroud P.-F."/>
            <person name="Lindquist E."/>
            <person name="Kamisugi Y."/>
            <person name="Tanahashi T."/>
            <person name="Sakakibara K."/>
            <person name="Fujita T."/>
            <person name="Oishi K."/>
            <person name="Shin-I T."/>
            <person name="Kuroki Y."/>
            <person name="Toyoda A."/>
            <person name="Suzuki Y."/>
            <person name="Hashimoto A."/>
            <person name="Yamaguchi K."/>
            <person name="Sugano A."/>
            <person name="Kohara Y."/>
            <person name="Fujiyama A."/>
            <person name="Anterola A."/>
            <person name="Aoki S."/>
            <person name="Ashton N."/>
            <person name="Barbazuk W.B."/>
            <person name="Barker E."/>
            <person name="Bennetzen J."/>
            <person name="Bezanilla M."/>
            <person name="Blankenship R."/>
            <person name="Cho S.H."/>
            <person name="Dutcher S."/>
            <person name="Estelle M."/>
            <person name="Fawcett J.A."/>
            <person name="Gundlach H."/>
            <person name="Hanada K."/>
            <person name="Heyl A."/>
            <person name="Hicks K.A."/>
            <person name="Hugh J."/>
            <person name="Lohr M."/>
            <person name="Mayer K."/>
            <person name="Melkozernov A."/>
            <person name="Murata T."/>
            <person name="Nelson D."/>
            <person name="Pils B."/>
            <person name="Prigge M."/>
            <person name="Reiss B."/>
            <person name="Renner T."/>
            <person name="Rombauts S."/>
            <person name="Rushton P."/>
            <person name="Sanderfoot A."/>
            <person name="Schween G."/>
            <person name="Shiu S.-H."/>
            <person name="Stueber K."/>
            <person name="Theodoulou F.L."/>
            <person name="Tu H."/>
            <person name="Van de Peer Y."/>
            <person name="Verrier P.J."/>
            <person name="Waters E."/>
            <person name="Wood A."/>
            <person name="Yang L."/>
            <person name="Cove D."/>
            <person name="Cuming A."/>
            <person name="Hasebe M."/>
            <person name="Lucas S."/>
            <person name="Mishler D.B."/>
            <person name="Reski R."/>
            <person name="Grigoriev I."/>
            <person name="Quatrano R.S."/>
            <person name="Boore J.L."/>
        </authorList>
    </citation>
    <scope>NUCLEOTIDE SEQUENCE [LARGE SCALE GENOMIC DNA]</scope>
    <source>
        <strain evidence="13 14">cv. Gransden 2004</strain>
    </source>
</reference>
<gene>
    <name evidence="13" type="primary">LOC112279979</name>
    <name evidence="11" type="ORF">PHYPA_004788</name>
    <name evidence="12" type="ORF">PHYPA_004789</name>
</gene>
<evidence type="ECO:0000256" key="5">
    <source>
        <dbReference type="ARBA" id="ARBA00022723"/>
    </source>
</evidence>
<evidence type="ECO:0000256" key="4">
    <source>
        <dbReference type="ARBA" id="ARBA00022714"/>
    </source>
</evidence>
<dbReference type="AlphaFoldDB" id="A0A2K1KVH3"/>
<comment type="subcellular location">
    <subcellularLocation>
        <location evidence="1 9">Plastid</location>
        <location evidence="1 9">Chloroplast</location>
    </subcellularLocation>
</comment>
<comment type="similarity">
    <text evidence="2 9">Belongs to the 2Fe2S plant-type ferredoxin family.</text>
</comment>
<dbReference type="PANTHER" id="PTHR43112">
    <property type="entry name" value="FERREDOXIN"/>
    <property type="match status" value="1"/>
</dbReference>
<dbReference type="SUPFAM" id="SSF54292">
    <property type="entry name" value="2Fe-2S ferredoxin-like"/>
    <property type="match status" value="1"/>
</dbReference>
<evidence type="ECO:0000256" key="1">
    <source>
        <dbReference type="ARBA" id="ARBA00004229"/>
    </source>
</evidence>
<dbReference type="PANTHER" id="PTHR43112:SF30">
    <property type="entry name" value="FERREDOXIN-3, CHLOROPLASTIC"/>
    <property type="match status" value="1"/>
</dbReference>
<dbReference type="FunFam" id="3.10.20.30:FF:000014">
    <property type="entry name" value="Ferredoxin"/>
    <property type="match status" value="1"/>
</dbReference>
<keyword evidence="6 9" id="KW-0249">Electron transport</keyword>
<dbReference type="EMBL" id="ABEU02000003">
    <property type="protein sequence ID" value="PNR57794.1"/>
    <property type="molecule type" value="Genomic_DNA"/>
</dbReference>
<evidence type="ECO:0000313" key="12">
    <source>
        <dbReference type="EMBL" id="PNR57795.1"/>
    </source>
</evidence>
<keyword evidence="5 9" id="KW-0479">Metal-binding</keyword>
<keyword evidence="4 9" id="KW-0001">2Fe-2S</keyword>